<keyword evidence="2" id="KW-1185">Reference proteome</keyword>
<evidence type="ECO:0000313" key="2">
    <source>
        <dbReference type="Proteomes" id="UP000770661"/>
    </source>
</evidence>
<gene>
    <name evidence="1" type="ORF">GWK47_039077</name>
</gene>
<dbReference type="EMBL" id="JACEEZ010005908">
    <property type="protein sequence ID" value="KAG0725202.1"/>
    <property type="molecule type" value="Genomic_DNA"/>
</dbReference>
<dbReference type="AlphaFoldDB" id="A0A8J4YDA9"/>
<name>A0A8J4YDA9_CHIOP</name>
<sequence>MQTQKEGDTRMMLHVAHAAQHGHHQIQVRTVDTDVVVLAVMVVQKLPAGDDSGEPLGQAELRYIAAPEIASSLGPKKTCALPMFHAITGGDTVSPSSDMEEICLGNMEHAARTH</sequence>
<proteinExistence type="predicted"/>
<accession>A0A8J4YDA9</accession>
<dbReference type="Proteomes" id="UP000770661">
    <property type="component" value="Unassembled WGS sequence"/>
</dbReference>
<organism evidence="1 2">
    <name type="scientific">Chionoecetes opilio</name>
    <name type="common">Atlantic snow crab</name>
    <name type="synonym">Cancer opilio</name>
    <dbReference type="NCBI Taxonomy" id="41210"/>
    <lineage>
        <taxon>Eukaryota</taxon>
        <taxon>Metazoa</taxon>
        <taxon>Ecdysozoa</taxon>
        <taxon>Arthropoda</taxon>
        <taxon>Crustacea</taxon>
        <taxon>Multicrustacea</taxon>
        <taxon>Malacostraca</taxon>
        <taxon>Eumalacostraca</taxon>
        <taxon>Eucarida</taxon>
        <taxon>Decapoda</taxon>
        <taxon>Pleocyemata</taxon>
        <taxon>Brachyura</taxon>
        <taxon>Eubrachyura</taxon>
        <taxon>Majoidea</taxon>
        <taxon>Majidae</taxon>
        <taxon>Chionoecetes</taxon>
    </lineage>
</organism>
<reference evidence="1" key="1">
    <citation type="submission" date="2020-07" db="EMBL/GenBank/DDBJ databases">
        <title>The High-quality genome of the commercially important snow crab, Chionoecetes opilio.</title>
        <authorList>
            <person name="Jeong J.-H."/>
            <person name="Ryu S."/>
        </authorList>
    </citation>
    <scope>NUCLEOTIDE SEQUENCE</scope>
    <source>
        <strain evidence="1">MADBK_172401_WGS</strain>
        <tissue evidence="1">Digestive gland</tissue>
    </source>
</reference>
<protein>
    <submittedName>
        <fullName evidence="1">Uncharacterized protein</fullName>
    </submittedName>
</protein>
<comment type="caution">
    <text evidence="1">The sequence shown here is derived from an EMBL/GenBank/DDBJ whole genome shotgun (WGS) entry which is preliminary data.</text>
</comment>
<evidence type="ECO:0000313" key="1">
    <source>
        <dbReference type="EMBL" id="KAG0725202.1"/>
    </source>
</evidence>